<feature type="domain" description="F-box/LRR-repeat protein 15/At3g58940/PEG3-like LRR" evidence="2">
    <location>
        <begin position="33"/>
        <end position="88"/>
    </location>
</feature>
<keyword evidence="4" id="KW-1185">Reference proteome</keyword>
<dbReference type="Proteomes" id="UP000324705">
    <property type="component" value="Chromosome 5B"/>
</dbReference>
<dbReference type="AlphaFoldDB" id="A0A9R0X1I4"/>
<evidence type="ECO:0000256" key="1">
    <source>
        <dbReference type="SAM" id="Phobius"/>
    </source>
</evidence>
<feature type="transmembrane region" description="Helical" evidence="1">
    <location>
        <begin position="20"/>
        <end position="40"/>
    </location>
</feature>
<evidence type="ECO:0000313" key="4">
    <source>
        <dbReference type="Proteomes" id="UP000324705"/>
    </source>
</evidence>
<dbReference type="InterPro" id="IPR055411">
    <property type="entry name" value="LRR_FXL15/At3g58940/PEG3-like"/>
</dbReference>
<evidence type="ECO:0000313" key="3">
    <source>
        <dbReference type="EMBL" id="VAI28369.1"/>
    </source>
</evidence>
<dbReference type="EMBL" id="LT934120">
    <property type="protein sequence ID" value="VAI28369.1"/>
    <property type="molecule type" value="Genomic_DNA"/>
</dbReference>
<keyword evidence="1" id="KW-0812">Transmembrane</keyword>
<sequence length="125" mass="13674">MHWEEFGWVAVDIGPVNEEIFIAVGIINGVVGLSCTLVGLPKAKEFTVVDTPLLERLFLLLPPNGVVGLRIACAPNLWVLAYLDTKSSHATDWCHHHWGTSLQSTSLLQLEIIPSTLIQPSCCSL</sequence>
<keyword evidence="1" id="KW-1133">Transmembrane helix</keyword>
<proteinExistence type="predicted"/>
<gene>
    <name evidence="3" type="ORF">TRITD_5Bv1G043080</name>
</gene>
<dbReference type="Gramene" id="TRITD5Bv1G043080.1">
    <property type="protein sequence ID" value="TRITD5Bv1G043080.1"/>
    <property type="gene ID" value="TRITD5Bv1G043080"/>
</dbReference>
<evidence type="ECO:0000259" key="2">
    <source>
        <dbReference type="Pfam" id="PF24758"/>
    </source>
</evidence>
<accession>A0A9R0X1I4</accession>
<name>A0A9R0X1I4_TRITD</name>
<protein>
    <recommendedName>
        <fullName evidence="2">F-box/LRR-repeat protein 15/At3g58940/PEG3-like LRR domain-containing protein</fullName>
    </recommendedName>
</protein>
<organism evidence="3 4">
    <name type="scientific">Triticum turgidum subsp. durum</name>
    <name type="common">Durum wheat</name>
    <name type="synonym">Triticum durum</name>
    <dbReference type="NCBI Taxonomy" id="4567"/>
    <lineage>
        <taxon>Eukaryota</taxon>
        <taxon>Viridiplantae</taxon>
        <taxon>Streptophyta</taxon>
        <taxon>Embryophyta</taxon>
        <taxon>Tracheophyta</taxon>
        <taxon>Spermatophyta</taxon>
        <taxon>Magnoliopsida</taxon>
        <taxon>Liliopsida</taxon>
        <taxon>Poales</taxon>
        <taxon>Poaceae</taxon>
        <taxon>BOP clade</taxon>
        <taxon>Pooideae</taxon>
        <taxon>Triticodae</taxon>
        <taxon>Triticeae</taxon>
        <taxon>Triticinae</taxon>
        <taxon>Triticum</taxon>
    </lineage>
</organism>
<keyword evidence="1" id="KW-0472">Membrane</keyword>
<dbReference type="Pfam" id="PF24758">
    <property type="entry name" value="LRR_At5g56370"/>
    <property type="match status" value="1"/>
</dbReference>
<reference evidence="3 4" key="1">
    <citation type="submission" date="2017-09" db="EMBL/GenBank/DDBJ databases">
        <authorList>
            <consortium name="International Durum Wheat Genome Sequencing Consortium (IDWGSC)"/>
            <person name="Milanesi L."/>
        </authorList>
    </citation>
    <scope>NUCLEOTIDE SEQUENCE [LARGE SCALE GENOMIC DNA]</scope>
    <source>
        <strain evidence="4">cv. Svevo</strain>
    </source>
</reference>